<gene>
    <name evidence="9" type="ORF">H9714_08020</name>
</gene>
<dbReference type="Gene3D" id="3.40.630.10">
    <property type="entry name" value="Zn peptidases"/>
    <property type="match status" value="1"/>
</dbReference>
<dbReference type="GO" id="GO:0006508">
    <property type="term" value="P:proteolysis"/>
    <property type="evidence" value="ECO:0007669"/>
    <property type="project" value="UniProtKB-KW"/>
</dbReference>
<dbReference type="PANTHER" id="PTHR32481:SF5">
    <property type="entry name" value="ENDOGLUCANASE"/>
    <property type="match status" value="1"/>
</dbReference>
<reference evidence="9" key="2">
    <citation type="submission" date="2021-04" db="EMBL/GenBank/DDBJ databases">
        <authorList>
            <person name="Gilroy R."/>
        </authorList>
    </citation>
    <scope>NUCLEOTIDE SEQUENCE</scope>
    <source>
        <strain evidence="9">CHK189-11263</strain>
    </source>
</reference>
<dbReference type="PIRSF" id="PIRSF001123">
    <property type="entry name" value="PepA_GA"/>
    <property type="match status" value="1"/>
</dbReference>
<feature type="binding site" evidence="8">
    <location>
        <position position="63"/>
    </location>
    <ligand>
        <name>Zn(2+)</name>
        <dbReference type="ChEBI" id="CHEBI:29105"/>
        <label>1</label>
    </ligand>
</feature>
<name>A0A9D2MBA5_9FIRM</name>
<comment type="caution">
    <text evidence="9">The sequence shown here is derived from an EMBL/GenBank/DDBJ whole genome shotgun (WGS) entry which is preliminary data.</text>
</comment>
<dbReference type="InterPro" id="IPR051464">
    <property type="entry name" value="Peptidase_M42_aminopept"/>
</dbReference>
<dbReference type="GO" id="GO:0046872">
    <property type="term" value="F:metal ion binding"/>
    <property type="evidence" value="ECO:0007669"/>
    <property type="project" value="UniProtKB-UniRule"/>
</dbReference>
<evidence type="ECO:0000256" key="3">
    <source>
        <dbReference type="ARBA" id="ARBA00022670"/>
    </source>
</evidence>
<evidence type="ECO:0000256" key="1">
    <source>
        <dbReference type="ARBA" id="ARBA00006272"/>
    </source>
</evidence>
<feature type="binding site" evidence="8">
    <location>
        <position position="224"/>
    </location>
    <ligand>
        <name>Zn(2+)</name>
        <dbReference type="ChEBI" id="CHEBI:29105"/>
        <label>1</label>
    </ligand>
</feature>
<organism evidence="9 10">
    <name type="scientific">Candidatus Flavonifractor intestinipullorum</name>
    <dbReference type="NCBI Taxonomy" id="2838587"/>
    <lineage>
        <taxon>Bacteria</taxon>
        <taxon>Bacillati</taxon>
        <taxon>Bacillota</taxon>
        <taxon>Clostridia</taxon>
        <taxon>Eubacteriales</taxon>
        <taxon>Oscillospiraceae</taxon>
        <taxon>Flavonifractor</taxon>
    </lineage>
</organism>
<feature type="binding site" evidence="8">
    <location>
        <position position="173"/>
    </location>
    <ligand>
        <name>Zn(2+)</name>
        <dbReference type="ChEBI" id="CHEBI:29105"/>
        <label>2</label>
    </ligand>
</feature>
<feature type="binding site" evidence="8">
    <location>
        <position position="202"/>
    </location>
    <ligand>
        <name>Zn(2+)</name>
        <dbReference type="ChEBI" id="CHEBI:29105"/>
        <label>2</label>
    </ligand>
</feature>
<keyword evidence="2" id="KW-0031">Aminopeptidase</keyword>
<dbReference type="Gene3D" id="2.40.30.40">
    <property type="entry name" value="Peptidase M42, domain 2"/>
    <property type="match status" value="1"/>
</dbReference>
<dbReference type="Proteomes" id="UP000824208">
    <property type="component" value="Unassembled WGS sequence"/>
</dbReference>
<evidence type="ECO:0000313" key="9">
    <source>
        <dbReference type="EMBL" id="HJB57482.1"/>
    </source>
</evidence>
<reference evidence="9" key="1">
    <citation type="journal article" date="2021" name="PeerJ">
        <title>Extensive microbial diversity within the chicken gut microbiome revealed by metagenomics and culture.</title>
        <authorList>
            <person name="Gilroy R."/>
            <person name="Ravi A."/>
            <person name="Getino M."/>
            <person name="Pursley I."/>
            <person name="Horton D.L."/>
            <person name="Alikhan N.F."/>
            <person name="Baker D."/>
            <person name="Gharbi K."/>
            <person name="Hall N."/>
            <person name="Watson M."/>
            <person name="Adriaenssens E.M."/>
            <person name="Foster-Nyarko E."/>
            <person name="Jarju S."/>
            <person name="Secka A."/>
            <person name="Antonio M."/>
            <person name="Oren A."/>
            <person name="Chaudhuri R.R."/>
            <person name="La Ragione R."/>
            <person name="Hildebrand F."/>
            <person name="Pallen M.J."/>
        </authorList>
    </citation>
    <scope>NUCLEOTIDE SEQUENCE</scope>
    <source>
        <strain evidence="9">CHK189-11263</strain>
    </source>
</reference>
<dbReference type="InterPro" id="IPR023367">
    <property type="entry name" value="Peptidase_M42_dom2"/>
</dbReference>
<evidence type="ECO:0000256" key="7">
    <source>
        <dbReference type="PIRSR" id="PIRSR001123-1"/>
    </source>
</evidence>
<comment type="similarity">
    <text evidence="1 6">Belongs to the peptidase M42 family.</text>
</comment>
<dbReference type="EMBL" id="DWYC01000069">
    <property type="protein sequence ID" value="HJB57482.1"/>
    <property type="molecule type" value="Genomic_DNA"/>
</dbReference>
<dbReference type="GO" id="GO:0004177">
    <property type="term" value="F:aminopeptidase activity"/>
    <property type="evidence" value="ECO:0007669"/>
    <property type="project" value="UniProtKB-UniRule"/>
</dbReference>
<evidence type="ECO:0000256" key="4">
    <source>
        <dbReference type="ARBA" id="ARBA00022723"/>
    </source>
</evidence>
<dbReference type="AlphaFoldDB" id="A0A9D2MBA5"/>
<evidence type="ECO:0000256" key="2">
    <source>
        <dbReference type="ARBA" id="ARBA00022438"/>
    </source>
</evidence>
<feature type="binding site" evidence="8">
    <location>
        <position position="312"/>
    </location>
    <ligand>
        <name>Zn(2+)</name>
        <dbReference type="ChEBI" id="CHEBI:29105"/>
        <label>2</label>
    </ligand>
</feature>
<keyword evidence="5" id="KW-0378">Hydrolase</keyword>
<evidence type="ECO:0000256" key="8">
    <source>
        <dbReference type="PIRSR" id="PIRSR001123-2"/>
    </source>
</evidence>
<accession>A0A9D2MBA5</accession>
<feature type="active site" description="Proton acceptor" evidence="7">
    <location>
        <position position="201"/>
    </location>
</feature>
<dbReference type="SUPFAM" id="SSF53187">
    <property type="entry name" value="Zn-dependent exopeptidases"/>
    <property type="match status" value="1"/>
</dbReference>
<keyword evidence="3" id="KW-0645">Protease</keyword>
<evidence type="ECO:0000256" key="5">
    <source>
        <dbReference type="ARBA" id="ARBA00022801"/>
    </source>
</evidence>
<protein>
    <submittedName>
        <fullName evidence="9">M42 family metallopeptidase</fullName>
    </submittedName>
</protein>
<evidence type="ECO:0000313" key="10">
    <source>
        <dbReference type="Proteomes" id="UP000824208"/>
    </source>
</evidence>
<comment type="cofactor">
    <cofactor evidence="8">
        <name>a divalent metal cation</name>
        <dbReference type="ChEBI" id="CHEBI:60240"/>
    </cofactor>
    <text evidence="8">Binds 2 divalent metal cations per subunit.</text>
</comment>
<dbReference type="InterPro" id="IPR008007">
    <property type="entry name" value="Peptidase_M42"/>
</dbReference>
<dbReference type="Pfam" id="PF05343">
    <property type="entry name" value="Peptidase_M42"/>
    <property type="match status" value="1"/>
</dbReference>
<keyword evidence="4 8" id="KW-0479">Metal-binding</keyword>
<sequence>MLQLIETLCRLPGVSSFEEPVRDFIRTRVAPYADQMRVDALGNLIVWKRGKKSAGNKLLLCAHMDEVGLMVRRITDEGYLKVAAVGGIDRRVLIGKPVQVGPRGVPGVIGLKAYHLVSAEEEKKVPKLDDLYVDIGAGNRAEARELVAVGDSVTFVSDCVPFGSGMLKAKALDDRIGCAVMMKLLEEELPLDTTFVFTVQEEVGSRGAFGAAFSVQPELALVLETTTAADLPGVGEEQRVCAPGKGPVIPFMDLGCVADRELFELLRRTARENGIPWQTKHYLSGGNDAAAIQRTRTGVRTATLAAAVRYLHAPAGVASVRDMEDMLELARLFLHAVAQRV</sequence>
<dbReference type="SUPFAM" id="SSF101821">
    <property type="entry name" value="Aminopeptidase/glucanase lid domain"/>
    <property type="match status" value="1"/>
</dbReference>
<feature type="binding site" evidence="8">
    <location>
        <position position="173"/>
    </location>
    <ligand>
        <name>Zn(2+)</name>
        <dbReference type="ChEBI" id="CHEBI:29105"/>
        <label>1</label>
    </ligand>
</feature>
<proteinExistence type="inferred from homology"/>
<dbReference type="CDD" id="cd05656">
    <property type="entry name" value="M42_Frv"/>
    <property type="match status" value="1"/>
</dbReference>
<dbReference type="PANTHER" id="PTHR32481">
    <property type="entry name" value="AMINOPEPTIDASE"/>
    <property type="match status" value="1"/>
</dbReference>
<evidence type="ECO:0000256" key="6">
    <source>
        <dbReference type="PIRNR" id="PIRNR001123"/>
    </source>
</evidence>